<dbReference type="GO" id="GO:0008270">
    <property type="term" value="F:zinc ion binding"/>
    <property type="evidence" value="ECO:0007669"/>
    <property type="project" value="InterPro"/>
</dbReference>
<name>A0A1J7IW17_9PEZI</name>
<dbReference type="InParanoid" id="A0A1J7IW17"/>
<dbReference type="PANTHER" id="PTHR38111:SF2">
    <property type="entry name" value="FINGER DOMAIN PROTEIN, PUTATIVE (AFU_ORTHOLOGUE AFUA_1G01560)-RELATED"/>
    <property type="match status" value="1"/>
</dbReference>
<dbReference type="EMBL" id="KV875095">
    <property type="protein sequence ID" value="OIW31686.1"/>
    <property type="molecule type" value="Genomic_DNA"/>
</dbReference>
<proteinExistence type="predicted"/>
<dbReference type="PANTHER" id="PTHR38111">
    <property type="entry name" value="ZN(2)-C6 FUNGAL-TYPE DOMAIN-CONTAINING PROTEIN-RELATED"/>
    <property type="match status" value="1"/>
</dbReference>
<evidence type="ECO:0000259" key="2">
    <source>
        <dbReference type="PROSITE" id="PS50048"/>
    </source>
</evidence>
<dbReference type="Gene3D" id="4.10.240.10">
    <property type="entry name" value="Zn(2)-C6 fungal-type DNA-binding domain"/>
    <property type="match status" value="1"/>
</dbReference>
<dbReference type="STRING" id="1408157.A0A1J7IW17"/>
<gene>
    <name evidence="3" type="ORF">CONLIGDRAFT_235567</name>
</gene>
<dbReference type="Proteomes" id="UP000182658">
    <property type="component" value="Unassembled WGS sequence"/>
</dbReference>
<dbReference type="Pfam" id="PF00172">
    <property type="entry name" value="Zn_clus"/>
    <property type="match status" value="1"/>
</dbReference>
<evidence type="ECO:0000313" key="4">
    <source>
        <dbReference type="Proteomes" id="UP000182658"/>
    </source>
</evidence>
<keyword evidence="1" id="KW-0539">Nucleus</keyword>
<keyword evidence="4" id="KW-1185">Reference proteome</keyword>
<dbReference type="OrthoDB" id="3037908at2759"/>
<organism evidence="3 4">
    <name type="scientific">Coniochaeta ligniaria NRRL 30616</name>
    <dbReference type="NCBI Taxonomy" id="1408157"/>
    <lineage>
        <taxon>Eukaryota</taxon>
        <taxon>Fungi</taxon>
        <taxon>Dikarya</taxon>
        <taxon>Ascomycota</taxon>
        <taxon>Pezizomycotina</taxon>
        <taxon>Sordariomycetes</taxon>
        <taxon>Sordariomycetidae</taxon>
        <taxon>Coniochaetales</taxon>
        <taxon>Coniochaetaceae</taxon>
        <taxon>Coniochaeta</taxon>
    </lineage>
</organism>
<feature type="domain" description="Zn(2)-C6 fungal-type" evidence="2">
    <location>
        <begin position="9"/>
        <end position="38"/>
    </location>
</feature>
<dbReference type="SMART" id="SM00066">
    <property type="entry name" value="GAL4"/>
    <property type="match status" value="1"/>
</dbReference>
<dbReference type="GO" id="GO:0000981">
    <property type="term" value="F:DNA-binding transcription factor activity, RNA polymerase II-specific"/>
    <property type="evidence" value="ECO:0007669"/>
    <property type="project" value="InterPro"/>
</dbReference>
<accession>A0A1J7IW17</accession>
<dbReference type="PROSITE" id="PS50048">
    <property type="entry name" value="ZN2_CY6_FUNGAL_2"/>
    <property type="match status" value="1"/>
</dbReference>
<dbReference type="InterPro" id="IPR036864">
    <property type="entry name" value="Zn2-C6_fun-type_DNA-bd_sf"/>
</dbReference>
<dbReference type="InterPro" id="IPR001138">
    <property type="entry name" value="Zn2Cys6_DnaBD"/>
</dbReference>
<dbReference type="AlphaFoldDB" id="A0A1J7IW17"/>
<sequence>MPGIPLSNRCSFCKRRKIKCDENWPRCGNCKRSNQECSGPPKGVKFVQNNCHSARGNSKLSDSPVPGSQAPSPCGTLVDVKLQSTADGAGTFHQMKIVRAVPERPREVTPTSEEKLAVKLVHAMAVSENSGDGNPLLLSHEALSLMTARISESSALSDALGCLLATFGNLRRALPFQDLIDLHTYGRAIKSLQKALKDPEQQFSTATLAAATVLYQIEIAYDSSKGPNKAFHCGSIYTLMHTKGPPSLEDMLDVHLAFENQQPMLSYCLLSGEENFYASPEWIWTLQTALDSCLVTPPALANLYSLNMTISTWPYLASLLRTLQHDPLSPYAAEVAMELMNTANTLALSLQTFDDTTIVSLIATGDIYYVPSPDSEKPDDSTLEFTSFPLAQLFSTHALASTAANQILRSAMEFCGPVDSTAFDIQNLEWTARILRCGAYAARQKDSFLVPGLVMAFGVAGGDGERKTLLKALREAEKWRYPCEKGLKGRWCEKNVLEMGLVLSGRGMFGAGQGGAVEFWS</sequence>
<dbReference type="CDD" id="cd00067">
    <property type="entry name" value="GAL4"/>
    <property type="match status" value="1"/>
</dbReference>
<protein>
    <recommendedName>
        <fullName evidence="2">Zn(2)-C6 fungal-type domain-containing protein</fullName>
    </recommendedName>
</protein>
<reference evidence="3 4" key="1">
    <citation type="submission" date="2016-10" db="EMBL/GenBank/DDBJ databases">
        <title>Draft genome sequence of Coniochaeta ligniaria NRRL30616, a lignocellulolytic fungus for bioabatement of inhibitors in plant biomass hydrolysates.</title>
        <authorList>
            <consortium name="DOE Joint Genome Institute"/>
            <person name="Jimenez D.J."/>
            <person name="Hector R.E."/>
            <person name="Riley R."/>
            <person name="Sun H."/>
            <person name="Grigoriev I.V."/>
            <person name="Van Elsas J.D."/>
            <person name="Nichols N.N."/>
        </authorList>
    </citation>
    <scope>NUCLEOTIDE SEQUENCE [LARGE SCALE GENOMIC DNA]</scope>
    <source>
        <strain evidence="3 4">NRRL 30616</strain>
    </source>
</reference>
<evidence type="ECO:0000313" key="3">
    <source>
        <dbReference type="EMBL" id="OIW31686.1"/>
    </source>
</evidence>
<evidence type="ECO:0000256" key="1">
    <source>
        <dbReference type="ARBA" id="ARBA00023242"/>
    </source>
</evidence>
<dbReference type="SUPFAM" id="SSF57701">
    <property type="entry name" value="Zn2/Cys6 DNA-binding domain"/>
    <property type="match status" value="1"/>
</dbReference>
<dbReference type="InterPro" id="IPR053178">
    <property type="entry name" value="Osmoadaptation_assoc"/>
</dbReference>